<dbReference type="AlphaFoldDB" id="D0WE01"/>
<dbReference type="STRING" id="649764.HMPREF0762_00025"/>
<dbReference type="Proteomes" id="UP000006001">
    <property type="component" value="Unassembled WGS sequence"/>
</dbReference>
<name>D0WE01_SLAES</name>
<gene>
    <name evidence="1" type="ORF">HMPREF0762_00025</name>
</gene>
<comment type="caution">
    <text evidence="1">The sequence shown here is derived from an EMBL/GenBank/DDBJ whole genome shotgun (WGS) entry which is preliminary data.</text>
</comment>
<protein>
    <submittedName>
        <fullName evidence="1">Uncharacterized protein</fullName>
    </submittedName>
</protein>
<dbReference type="HOGENOM" id="CLU_2604189_0_0_11"/>
<sequence>MRFQQRIGKVKEFADDCCGRDAYASLLQGCEAYASSGIYRSNASPSISDRYLLSARGGECVVVRARGPVPVIGRRSGHS</sequence>
<reference evidence="1" key="1">
    <citation type="submission" date="2009-10" db="EMBL/GenBank/DDBJ databases">
        <authorList>
            <person name="Weinstock G."/>
            <person name="Sodergren E."/>
            <person name="Clifton S."/>
            <person name="Fulton L."/>
            <person name="Fulton B."/>
            <person name="Courtney L."/>
            <person name="Fronick C."/>
            <person name="Harrison M."/>
            <person name="Strong C."/>
            <person name="Farmer C."/>
            <person name="Delahaunty K."/>
            <person name="Markovic C."/>
            <person name="Hall O."/>
            <person name="Minx P."/>
            <person name="Tomlinson C."/>
            <person name="Mitreva M."/>
            <person name="Nelson J."/>
            <person name="Hou S."/>
            <person name="Wollam A."/>
            <person name="Pepin K.H."/>
            <person name="Johnson M."/>
            <person name="Bhonagiri V."/>
            <person name="Nash W.E."/>
            <person name="Warren W."/>
            <person name="Chinwalla A."/>
            <person name="Mardis E.R."/>
            <person name="Wilson R.K."/>
        </authorList>
    </citation>
    <scope>NUCLEOTIDE SEQUENCE [LARGE SCALE GENOMIC DNA]</scope>
    <source>
        <strain evidence="1">ATCC 700122</strain>
    </source>
</reference>
<accession>D0WE01</accession>
<proteinExistence type="predicted"/>
<organism evidence="1 2">
    <name type="scientific">Slackia exigua (strain ATCC 700122 / DSM 15923 / CIP 105133 / JCM 11022 / KCTC 5966 / S-7)</name>
    <dbReference type="NCBI Taxonomy" id="649764"/>
    <lineage>
        <taxon>Bacteria</taxon>
        <taxon>Bacillati</taxon>
        <taxon>Actinomycetota</taxon>
        <taxon>Coriobacteriia</taxon>
        <taxon>Eggerthellales</taxon>
        <taxon>Eggerthellaceae</taxon>
        <taxon>Slackia</taxon>
    </lineage>
</organism>
<dbReference type="EMBL" id="ACUX02000004">
    <property type="protein sequence ID" value="EEZ61939.1"/>
    <property type="molecule type" value="Genomic_DNA"/>
</dbReference>
<evidence type="ECO:0000313" key="2">
    <source>
        <dbReference type="Proteomes" id="UP000006001"/>
    </source>
</evidence>
<keyword evidence="2" id="KW-1185">Reference proteome</keyword>
<evidence type="ECO:0000313" key="1">
    <source>
        <dbReference type="EMBL" id="EEZ61939.1"/>
    </source>
</evidence>